<evidence type="ECO:0000313" key="1">
    <source>
        <dbReference type="EMBL" id="GIY25340.1"/>
    </source>
</evidence>
<gene>
    <name evidence="1" type="ORF">CDAR_60931</name>
</gene>
<dbReference type="AlphaFoldDB" id="A0AAV4RYI2"/>
<organism evidence="1 2">
    <name type="scientific">Caerostris darwini</name>
    <dbReference type="NCBI Taxonomy" id="1538125"/>
    <lineage>
        <taxon>Eukaryota</taxon>
        <taxon>Metazoa</taxon>
        <taxon>Ecdysozoa</taxon>
        <taxon>Arthropoda</taxon>
        <taxon>Chelicerata</taxon>
        <taxon>Arachnida</taxon>
        <taxon>Araneae</taxon>
        <taxon>Araneomorphae</taxon>
        <taxon>Entelegynae</taxon>
        <taxon>Araneoidea</taxon>
        <taxon>Araneidae</taxon>
        <taxon>Caerostris</taxon>
    </lineage>
</organism>
<protein>
    <submittedName>
        <fullName evidence="1">Uncharacterized protein</fullName>
    </submittedName>
</protein>
<comment type="caution">
    <text evidence="1">The sequence shown here is derived from an EMBL/GenBank/DDBJ whole genome shotgun (WGS) entry which is preliminary data.</text>
</comment>
<name>A0AAV4RYI2_9ARAC</name>
<keyword evidence="2" id="KW-1185">Reference proteome</keyword>
<accession>A0AAV4RYI2</accession>
<reference evidence="1 2" key="1">
    <citation type="submission" date="2021-06" db="EMBL/GenBank/DDBJ databases">
        <title>Caerostris darwini draft genome.</title>
        <authorList>
            <person name="Kono N."/>
            <person name="Arakawa K."/>
        </authorList>
    </citation>
    <scope>NUCLEOTIDE SEQUENCE [LARGE SCALE GENOMIC DNA]</scope>
</reference>
<sequence>MPKSLHNFLCKCKSRYKKRTQEMMLQESSVYKAGVGQPCVTNRNTTAWRCINKIIVHPQRSVRYGQVKELNMASNEIGFLSNGGEIGLPRRK</sequence>
<dbReference type="EMBL" id="BPLQ01006798">
    <property type="protein sequence ID" value="GIY25340.1"/>
    <property type="molecule type" value="Genomic_DNA"/>
</dbReference>
<proteinExistence type="predicted"/>
<dbReference type="Proteomes" id="UP001054837">
    <property type="component" value="Unassembled WGS sequence"/>
</dbReference>
<evidence type="ECO:0000313" key="2">
    <source>
        <dbReference type="Proteomes" id="UP001054837"/>
    </source>
</evidence>